<evidence type="ECO:0000256" key="1">
    <source>
        <dbReference type="SAM" id="MobiDB-lite"/>
    </source>
</evidence>
<feature type="compositionally biased region" description="Acidic residues" evidence="1">
    <location>
        <begin position="174"/>
        <end position="193"/>
    </location>
</feature>
<reference evidence="2" key="1">
    <citation type="submission" date="2020-08" db="EMBL/GenBank/DDBJ databases">
        <title>Spodoptera exigua strain:BAW_Kor-Di-RS1 Genome sequencing and assembly.</title>
        <authorList>
            <person name="Kim J."/>
            <person name="Nam H.Y."/>
            <person name="Kwon M."/>
            <person name="Choi J.H."/>
            <person name="Cho S.R."/>
            <person name="Kim G.-H."/>
        </authorList>
    </citation>
    <scope>NUCLEOTIDE SEQUENCE</scope>
    <source>
        <strain evidence="2">BAW_Kor-Di-RS1</strain>
        <tissue evidence="2">Whole-body</tissue>
    </source>
</reference>
<gene>
    <name evidence="2" type="ORF">HW555_012482</name>
</gene>
<proteinExistence type="predicted"/>
<comment type="caution">
    <text evidence="2">The sequence shown here is derived from an EMBL/GenBank/DDBJ whole genome shotgun (WGS) entry which is preliminary data.</text>
</comment>
<keyword evidence="3" id="KW-1185">Reference proteome</keyword>
<dbReference type="EMBL" id="JACKWZ010000462">
    <property type="protein sequence ID" value="KAF9407526.1"/>
    <property type="molecule type" value="Genomic_DNA"/>
</dbReference>
<dbReference type="Proteomes" id="UP000648187">
    <property type="component" value="Unassembled WGS sequence"/>
</dbReference>
<sequence length="470" mass="52858">MASCSEFCSSNLASGSLQWPCGASLCTEWGLPGAPRRINFPVSCRACATCDIMFSSRCGARAGEVRRLRYAAPRRLLHPNSNIMLHRAGTEMTDIRIVVFLIDLAILAVTKVDDITKSAAPAYSPLTPLATRKETEKNNSPIPPMSPSTLELFETLSQDFSTVDHAYMDLKEDGDYDDDTESDYVPDSGEETDSSYSSVKQKRRKSVEIPESDSSENETATEGLIQTHVAMVHDNQSKTDRTTQMRHDDENHFIVTNAVYDDITVGDLISIRQSSDTEVQPDSEVAHPITENNLRAAPNVDAKENIQNIKKGRKYMNLPYHVKDKLVKNTSKSKVFCDHTCTCKQRCHLLVPTETRQQEFDRFITLGSYEAQLRERNNGAQYLKLGMTIQKIYDIYLAEFKKVYGSEKKFVSFARGKAIPQAKLEYLRSMYSLIPEDCHAFYDSLKGNSCISEYVDGYGPSLDFDLEEDS</sequence>
<accession>A0A835G705</accession>
<evidence type="ECO:0000313" key="3">
    <source>
        <dbReference type="Proteomes" id="UP000648187"/>
    </source>
</evidence>
<dbReference type="AlphaFoldDB" id="A0A835G705"/>
<name>A0A835G705_SPOEX</name>
<organism evidence="2 3">
    <name type="scientific">Spodoptera exigua</name>
    <name type="common">Beet armyworm</name>
    <name type="synonym">Noctua fulgens</name>
    <dbReference type="NCBI Taxonomy" id="7107"/>
    <lineage>
        <taxon>Eukaryota</taxon>
        <taxon>Metazoa</taxon>
        <taxon>Ecdysozoa</taxon>
        <taxon>Arthropoda</taxon>
        <taxon>Hexapoda</taxon>
        <taxon>Insecta</taxon>
        <taxon>Pterygota</taxon>
        <taxon>Neoptera</taxon>
        <taxon>Endopterygota</taxon>
        <taxon>Lepidoptera</taxon>
        <taxon>Glossata</taxon>
        <taxon>Ditrysia</taxon>
        <taxon>Noctuoidea</taxon>
        <taxon>Noctuidae</taxon>
        <taxon>Amphipyrinae</taxon>
        <taxon>Spodoptera</taxon>
    </lineage>
</organism>
<evidence type="ECO:0000313" key="2">
    <source>
        <dbReference type="EMBL" id="KAF9407526.1"/>
    </source>
</evidence>
<feature type="region of interest" description="Disordered" evidence="1">
    <location>
        <begin position="171"/>
        <end position="219"/>
    </location>
</feature>
<protein>
    <submittedName>
        <fullName evidence="2">Uncharacterized protein</fullName>
    </submittedName>
</protein>